<evidence type="ECO:0000256" key="7">
    <source>
        <dbReference type="SAM" id="Phobius"/>
    </source>
</evidence>
<sequence length="326" mass="36613">MPSIKPKTRENSKFTPLILIAFLSTLIGLVSYLVVLTALIFRSFILSESVIEGNWKEVGQKCINAYQQVGGTGLLFSIIFTSASILLLLKTIRAIYRTISWYLITEKQVRKLDVISEISGVNVFEGDKPFAFTAGLLFPKIYISNWYLENLDQEELCSLILHEKYHQANRHPLMIVLDRLTAEIVPFYKGSATFRALLEVSADSFVKDQQGDGLSILTGLKKSLEWSDPSRISNLAIAPSAYGHLRISSISDGVPRTFIFRTVLNPLSAMFVLPALLMLLNFQSSVSGVYAASSYPVDSSECRQYTEINMSREVQTLERFFTPIKK</sequence>
<dbReference type="InterPro" id="IPR001915">
    <property type="entry name" value="Peptidase_M48"/>
</dbReference>
<dbReference type="AlphaFoldDB" id="A0A955KWX1"/>
<keyword evidence="2" id="KW-0479">Metal-binding</keyword>
<evidence type="ECO:0000256" key="3">
    <source>
        <dbReference type="ARBA" id="ARBA00022801"/>
    </source>
</evidence>
<evidence type="ECO:0000256" key="5">
    <source>
        <dbReference type="ARBA" id="ARBA00023049"/>
    </source>
</evidence>
<keyword evidence="1 6" id="KW-0645">Protease</keyword>
<keyword evidence="4 6" id="KW-0862">Zinc</keyword>
<evidence type="ECO:0000313" key="9">
    <source>
        <dbReference type="EMBL" id="MCA9376549.1"/>
    </source>
</evidence>
<dbReference type="Proteomes" id="UP000741282">
    <property type="component" value="Unassembled WGS sequence"/>
</dbReference>
<protein>
    <submittedName>
        <fullName evidence="9">M56 family metallopeptidase</fullName>
    </submittedName>
</protein>
<accession>A0A955KWX1</accession>
<comment type="caution">
    <text evidence="9">The sequence shown here is derived from an EMBL/GenBank/DDBJ whole genome shotgun (WGS) entry which is preliminary data.</text>
</comment>
<evidence type="ECO:0000256" key="6">
    <source>
        <dbReference type="RuleBase" id="RU003983"/>
    </source>
</evidence>
<evidence type="ECO:0000259" key="8">
    <source>
        <dbReference type="Pfam" id="PF01435"/>
    </source>
</evidence>
<feature type="transmembrane region" description="Helical" evidence="7">
    <location>
        <begin position="20"/>
        <end position="45"/>
    </location>
</feature>
<reference evidence="9" key="2">
    <citation type="journal article" date="2021" name="Microbiome">
        <title>Successional dynamics and alternative stable states in a saline activated sludge microbial community over 9 years.</title>
        <authorList>
            <person name="Wang Y."/>
            <person name="Ye J."/>
            <person name="Ju F."/>
            <person name="Liu L."/>
            <person name="Boyd J.A."/>
            <person name="Deng Y."/>
            <person name="Parks D.H."/>
            <person name="Jiang X."/>
            <person name="Yin X."/>
            <person name="Woodcroft B.J."/>
            <person name="Tyson G.W."/>
            <person name="Hugenholtz P."/>
            <person name="Polz M.F."/>
            <person name="Zhang T."/>
        </authorList>
    </citation>
    <scope>NUCLEOTIDE SEQUENCE</scope>
    <source>
        <strain evidence="9">HKST-UBA17</strain>
    </source>
</reference>
<evidence type="ECO:0000313" key="10">
    <source>
        <dbReference type="Proteomes" id="UP000741282"/>
    </source>
</evidence>
<organism evidence="9 10">
    <name type="scientific">Candidatus Dojkabacteria bacterium</name>
    <dbReference type="NCBI Taxonomy" id="2099670"/>
    <lineage>
        <taxon>Bacteria</taxon>
        <taxon>Candidatus Dojkabacteria</taxon>
    </lineage>
</organism>
<evidence type="ECO:0000256" key="1">
    <source>
        <dbReference type="ARBA" id="ARBA00022670"/>
    </source>
</evidence>
<reference evidence="9" key="1">
    <citation type="submission" date="2020-04" db="EMBL/GenBank/DDBJ databases">
        <authorList>
            <person name="Zhang T."/>
        </authorList>
    </citation>
    <scope>NUCLEOTIDE SEQUENCE</scope>
    <source>
        <strain evidence="9">HKST-UBA17</strain>
    </source>
</reference>
<dbReference type="GO" id="GO:0004222">
    <property type="term" value="F:metalloendopeptidase activity"/>
    <property type="evidence" value="ECO:0007669"/>
    <property type="project" value="InterPro"/>
</dbReference>
<keyword evidence="5 6" id="KW-0482">Metalloprotease</keyword>
<evidence type="ECO:0000256" key="4">
    <source>
        <dbReference type="ARBA" id="ARBA00022833"/>
    </source>
</evidence>
<keyword evidence="7" id="KW-1133">Transmembrane helix</keyword>
<comment type="cofactor">
    <cofactor evidence="6">
        <name>Zn(2+)</name>
        <dbReference type="ChEBI" id="CHEBI:29105"/>
    </cofactor>
    <text evidence="6">Binds 1 zinc ion per subunit.</text>
</comment>
<keyword evidence="7" id="KW-0472">Membrane</keyword>
<keyword evidence="7" id="KW-0812">Transmembrane</keyword>
<dbReference type="Gene3D" id="3.30.2010.10">
    <property type="entry name" value="Metalloproteases ('zincins'), catalytic domain"/>
    <property type="match status" value="1"/>
</dbReference>
<evidence type="ECO:0000256" key="2">
    <source>
        <dbReference type="ARBA" id="ARBA00022723"/>
    </source>
</evidence>
<keyword evidence="3 6" id="KW-0378">Hydrolase</keyword>
<dbReference type="Pfam" id="PF01435">
    <property type="entry name" value="Peptidase_M48"/>
    <property type="match status" value="1"/>
</dbReference>
<dbReference type="GO" id="GO:0046872">
    <property type="term" value="F:metal ion binding"/>
    <property type="evidence" value="ECO:0007669"/>
    <property type="project" value="UniProtKB-KW"/>
</dbReference>
<dbReference type="CDD" id="cd07326">
    <property type="entry name" value="M56_BlaR1_MecR1_like"/>
    <property type="match status" value="1"/>
</dbReference>
<comment type="similarity">
    <text evidence="6">Belongs to the peptidase M48 family.</text>
</comment>
<proteinExistence type="inferred from homology"/>
<name>A0A955KWX1_9BACT</name>
<dbReference type="EMBL" id="JAGQLN010000004">
    <property type="protein sequence ID" value="MCA9376549.1"/>
    <property type="molecule type" value="Genomic_DNA"/>
</dbReference>
<feature type="transmembrane region" description="Helical" evidence="7">
    <location>
        <begin position="65"/>
        <end position="89"/>
    </location>
</feature>
<feature type="domain" description="Peptidase M48" evidence="8">
    <location>
        <begin position="109"/>
        <end position="179"/>
    </location>
</feature>
<gene>
    <name evidence="9" type="ORF">KC685_01345</name>
</gene>
<dbReference type="GO" id="GO:0006508">
    <property type="term" value="P:proteolysis"/>
    <property type="evidence" value="ECO:0007669"/>
    <property type="project" value="UniProtKB-KW"/>
</dbReference>
<feature type="transmembrane region" description="Helical" evidence="7">
    <location>
        <begin position="258"/>
        <end position="280"/>
    </location>
</feature>